<protein>
    <submittedName>
        <fullName evidence="1">Uncharacterized protein</fullName>
    </submittedName>
</protein>
<evidence type="ECO:0000313" key="1">
    <source>
        <dbReference type="EMBL" id="ORX71791.1"/>
    </source>
</evidence>
<evidence type="ECO:0000313" key="2">
    <source>
        <dbReference type="Proteomes" id="UP000193922"/>
    </source>
</evidence>
<keyword evidence="2" id="KW-1185">Reference proteome</keyword>
<dbReference type="Proteomes" id="UP000193922">
    <property type="component" value="Unassembled WGS sequence"/>
</dbReference>
<reference evidence="1 2" key="1">
    <citation type="submission" date="2016-07" db="EMBL/GenBank/DDBJ databases">
        <title>Pervasive Adenine N6-methylation of Active Genes in Fungi.</title>
        <authorList>
            <consortium name="DOE Joint Genome Institute"/>
            <person name="Mondo S.J."/>
            <person name="Dannebaum R.O."/>
            <person name="Kuo R.C."/>
            <person name="Labutti K."/>
            <person name="Haridas S."/>
            <person name="Kuo A."/>
            <person name="Salamov A."/>
            <person name="Ahrendt S.R."/>
            <person name="Lipzen A."/>
            <person name="Sullivan W."/>
            <person name="Andreopoulos W.B."/>
            <person name="Clum A."/>
            <person name="Lindquist E."/>
            <person name="Daum C."/>
            <person name="Ramamoorthy G.K."/>
            <person name="Gryganskyi A."/>
            <person name="Culley D."/>
            <person name="Magnuson J.K."/>
            <person name="James T.Y."/>
            <person name="O'Malley M.A."/>
            <person name="Stajich J.E."/>
            <person name="Spatafora J.W."/>
            <person name="Visel A."/>
            <person name="Grigoriev I.V."/>
        </authorList>
    </citation>
    <scope>NUCLEOTIDE SEQUENCE [LARGE SCALE GENOMIC DNA]</scope>
    <source>
        <strain evidence="1 2">ATCC 12442</strain>
    </source>
</reference>
<dbReference type="RefSeq" id="XP_040745215.1">
    <property type="nucleotide sequence ID" value="XM_040882996.1"/>
</dbReference>
<dbReference type="OrthoDB" id="204405at2759"/>
<name>A0A1Y1WE35_9FUNG</name>
<dbReference type="AlphaFoldDB" id="A0A1Y1WE35"/>
<accession>A0A1Y1WE35</accession>
<dbReference type="EMBL" id="MCFD01000003">
    <property type="protein sequence ID" value="ORX71791.1"/>
    <property type="molecule type" value="Genomic_DNA"/>
</dbReference>
<comment type="caution">
    <text evidence="1">The sequence shown here is derived from an EMBL/GenBank/DDBJ whole genome shotgun (WGS) entry which is preliminary data.</text>
</comment>
<proteinExistence type="predicted"/>
<gene>
    <name evidence="1" type="ORF">DL89DRAFT_101482</name>
</gene>
<sequence length="116" mass="13178">MSPVPVDSDSDRSSFSVVDTHRDWIRQSLATNNSAPLRTRLQDLLRHSPVFTENCDLYPQRMRDVLNQRSQCIIVSDDVSPSRAVASNDILPMPRADLESLLRLYPAAARHLQLHL</sequence>
<organism evidence="1 2">
    <name type="scientific">Linderina pennispora</name>
    <dbReference type="NCBI Taxonomy" id="61395"/>
    <lineage>
        <taxon>Eukaryota</taxon>
        <taxon>Fungi</taxon>
        <taxon>Fungi incertae sedis</taxon>
        <taxon>Zoopagomycota</taxon>
        <taxon>Kickxellomycotina</taxon>
        <taxon>Kickxellomycetes</taxon>
        <taxon>Kickxellales</taxon>
        <taxon>Kickxellaceae</taxon>
        <taxon>Linderina</taxon>
    </lineage>
</organism>
<dbReference type="GeneID" id="63799644"/>